<dbReference type="GO" id="GO:0004197">
    <property type="term" value="F:cysteine-type endopeptidase activity"/>
    <property type="evidence" value="ECO:0007669"/>
    <property type="project" value="InterPro"/>
</dbReference>
<dbReference type="AlphaFoldDB" id="A0A914HL08"/>
<dbReference type="WBParaSite" id="Gr19_v10_g2300.t1">
    <property type="protein sequence ID" value="Gr19_v10_g2300.t1"/>
    <property type="gene ID" value="Gr19_v10_g2300"/>
</dbReference>
<dbReference type="PROSITE" id="PS51387">
    <property type="entry name" value="FAD_PCMH"/>
    <property type="match status" value="1"/>
</dbReference>
<keyword evidence="3" id="KW-1185">Reference proteome</keyword>
<feature type="domain" description="FAD-binding PCMH-type" evidence="2">
    <location>
        <begin position="211"/>
        <end position="292"/>
    </location>
</feature>
<dbReference type="PROSITE" id="PS50207">
    <property type="entry name" value="CASPASE_P10"/>
    <property type="match status" value="1"/>
</dbReference>
<dbReference type="InterPro" id="IPR029030">
    <property type="entry name" value="Caspase-like_dom_sf"/>
</dbReference>
<evidence type="ECO:0000259" key="2">
    <source>
        <dbReference type="PROSITE" id="PS51387"/>
    </source>
</evidence>
<dbReference type="InterPro" id="IPR016169">
    <property type="entry name" value="FAD-bd_PCMH_sub2"/>
</dbReference>
<feature type="domain" description="Caspase family p10" evidence="1">
    <location>
        <begin position="148"/>
        <end position="203"/>
    </location>
</feature>
<dbReference type="PANTHER" id="PTHR43762">
    <property type="entry name" value="L-GULONOLACTONE OXIDASE"/>
    <property type="match status" value="1"/>
</dbReference>
<dbReference type="InterPro" id="IPR036318">
    <property type="entry name" value="FAD-bd_PCMH-like_sf"/>
</dbReference>
<dbReference type="GO" id="GO:0080049">
    <property type="term" value="F:L-gulono-1,4-lactone dehydrogenase activity"/>
    <property type="evidence" value="ECO:0007669"/>
    <property type="project" value="TreeGrafter"/>
</dbReference>
<proteinExistence type="predicted"/>
<dbReference type="Proteomes" id="UP000887572">
    <property type="component" value="Unplaced"/>
</dbReference>
<dbReference type="SUPFAM" id="SSF56176">
    <property type="entry name" value="FAD-binding/transporter-associated domain-like"/>
    <property type="match status" value="1"/>
</dbReference>
<dbReference type="GO" id="GO:0006508">
    <property type="term" value="P:proteolysis"/>
    <property type="evidence" value="ECO:0007669"/>
    <property type="project" value="InterPro"/>
</dbReference>
<dbReference type="InterPro" id="IPR010031">
    <property type="entry name" value="FAD_lactone_oxidase-like"/>
</dbReference>
<name>A0A914HL08_GLORO</name>
<dbReference type="Gene3D" id="3.40.50.1460">
    <property type="match status" value="1"/>
</dbReference>
<sequence length="292" mass="32766">MTKSGAIKRGQLQILDRQTQAFFFNYCRGVSNAGKRAAMRMCSTNETAGGVLLQPMEQRKCATDKCLRVLPRMCMALEKPMCSKNCGRGFRRRKVRCLAARRNSVLADKANDHTFALTEYGNRVSYGTLCTILARHRGQAQARIFSVDFMVAHSSFPRYISWRCTAHGSWFIQAICKGFSEMAAQTDLLTMMTEVNALVQRLELHNWGGNFYFCTQNIQYPRTTAEVQHIVKSAKKLRVIGSRHSFTKIGDSCGTILSTLGMNSIIKIDKASFTVTVQPGITYTDLSPILCQ</sequence>
<dbReference type="Gene3D" id="3.30.465.10">
    <property type="match status" value="1"/>
</dbReference>
<dbReference type="PANTHER" id="PTHR43762:SF1">
    <property type="entry name" value="D-ARABINONO-1,4-LACTONE OXIDASE"/>
    <property type="match status" value="1"/>
</dbReference>
<evidence type="ECO:0000259" key="1">
    <source>
        <dbReference type="PROSITE" id="PS50207"/>
    </source>
</evidence>
<dbReference type="InterPro" id="IPR002138">
    <property type="entry name" value="Pept_C14_p10"/>
</dbReference>
<evidence type="ECO:0000313" key="4">
    <source>
        <dbReference type="WBParaSite" id="Gr19_v10_g2300.t1"/>
    </source>
</evidence>
<accession>A0A914HL08</accession>
<protein>
    <submittedName>
        <fullName evidence="4">FAD-binding PCMH-type domain-containing protein</fullName>
    </submittedName>
</protein>
<dbReference type="InterPro" id="IPR011600">
    <property type="entry name" value="Pept_C14_caspase"/>
</dbReference>
<dbReference type="SUPFAM" id="SSF52129">
    <property type="entry name" value="Caspase-like"/>
    <property type="match status" value="1"/>
</dbReference>
<evidence type="ECO:0000313" key="3">
    <source>
        <dbReference type="Proteomes" id="UP000887572"/>
    </source>
</evidence>
<organism evidence="3 4">
    <name type="scientific">Globodera rostochiensis</name>
    <name type="common">Golden nematode worm</name>
    <name type="synonym">Heterodera rostochiensis</name>
    <dbReference type="NCBI Taxonomy" id="31243"/>
    <lineage>
        <taxon>Eukaryota</taxon>
        <taxon>Metazoa</taxon>
        <taxon>Ecdysozoa</taxon>
        <taxon>Nematoda</taxon>
        <taxon>Chromadorea</taxon>
        <taxon>Rhabditida</taxon>
        <taxon>Tylenchina</taxon>
        <taxon>Tylenchomorpha</taxon>
        <taxon>Tylenchoidea</taxon>
        <taxon>Heteroderidae</taxon>
        <taxon>Heteroderinae</taxon>
        <taxon>Globodera</taxon>
    </lineage>
</organism>
<dbReference type="InterPro" id="IPR016166">
    <property type="entry name" value="FAD-bd_PCMH"/>
</dbReference>
<reference evidence="4" key="1">
    <citation type="submission" date="2022-11" db="UniProtKB">
        <authorList>
            <consortium name="WormBaseParasite"/>
        </authorList>
    </citation>
    <scope>IDENTIFICATION</scope>
</reference>
<dbReference type="GO" id="GO:0071949">
    <property type="term" value="F:FAD binding"/>
    <property type="evidence" value="ECO:0007669"/>
    <property type="project" value="InterPro"/>
</dbReference>
<dbReference type="Pfam" id="PF00656">
    <property type="entry name" value="Peptidase_C14"/>
    <property type="match status" value="1"/>
</dbReference>
<dbReference type="GO" id="GO:0016899">
    <property type="term" value="F:oxidoreductase activity, acting on the CH-OH group of donors, oxygen as acceptor"/>
    <property type="evidence" value="ECO:0007669"/>
    <property type="project" value="InterPro"/>
</dbReference>